<reference evidence="3" key="1">
    <citation type="submission" date="2021-03" db="EMBL/GenBank/DDBJ databases">
        <title>Chromosome level genome of the anhydrobiotic midge Polypedilum vanderplanki.</title>
        <authorList>
            <person name="Yoshida Y."/>
            <person name="Kikawada T."/>
            <person name="Gusev O."/>
        </authorList>
    </citation>
    <scope>NUCLEOTIDE SEQUENCE</scope>
    <source>
        <strain evidence="3">NIAS01</strain>
        <tissue evidence="3">Whole body or cell culture</tissue>
    </source>
</reference>
<feature type="compositionally biased region" description="Basic residues" evidence="1">
    <location>
        <begin position="72"/>
        <end position="97"/>
    </location>
</feature>
<dbReference type="EMBL" id="JADBJN010000004">
    <property type="protein sequence ID" value="KAG5668622.1"/>
    <property type="molecule type" value="Genomic_DNA"/>
</dbReference>
<dbReference type="AlphaFoldDB" id="A0A9J6BGM4"/>
<feature type="signal peptide" evidence="2">
    <location>
        <begin position="1"/>
        <end position="19"/>
    </location>
</feature>
<sequence>MKFVILLALIVAFAAVSYASPVPQNKAVGPAKGAAVGAPKGSPAVGPKKGPLQRRRKLRKGKGPNAANGKGPKNRRLQRRKGKLGPKLQKRKIPKKV</sequence>
<evidence type="ECO:0000313" key="4">
    <source>
        <dbReference type="Proteomes" id="UP001107558"/>
    </source>
</evidence>
<comment type="caution">
    <text evidence="3">The sequence shown here is derived from an EMBL/GenBank/DDBJ whole genome shotgun (WGS) entry which is preliminary data.</text>
</comment>
<feature type="compositionally biased region" description="Basic residues" evidence="1">
    <location>
        <begin position="51"/>
        <end position="62"/>
    </location>
</feature>
<proteinExistence type="predicted"/>
<keyword evidence="2" id="KW-0732">Signal</keyword>
<protein>
    <submittedName>
        <fullName evidence="3">Uncharacterized protein</fullName>
    </submittedName>
</protein>
<feature type="compositionally biased region" description="Low complexity" evidence="1">
    <location>
        <begin position="26"/>
        <end position="50"/>
    </location>
</feature>
<evidence type="ECO:0000256" key="2">
    <source>
        <dbReference type="SAM" id="SignalP"/>
    </source>
</evidence>
<feature type="region of interest" description="Disordered" evidence="1">
    <location>
        <begin position="24"/>
        <end position="97"/>
    </location>
</feature>
<evidence type="ECO:0000313" key="3">
    <source>
        <dbReference type="EMBL" id="KAG5668622.1"/>
    </source>
</evidence>
<keyword evidence="4" id="KW-1185">Reference proteome</keyword>
<organism evidence="3 4">
    <name type="scientific">Polypedilum vanderplanki</name>
    <name type="common">Sleeping chironomid midge</name>
    <dbReference type="NCBI Taxonomy" id="319348"/>
    <lineage>
        <taxon>Eukaryota</taxon>
        <taxon>Metazoa</taxon>
        <taxon>Ecdysozoa</taxon>
        <taxon>Arthropoda</taxon>
        <taxon>Hexapoda</taxon>
        <taxon>Insecta</taxon>
        <taxon>Pterygota</taxon>
        <taxon>Neoptera</taxon>
        <taxon>Endopterygota</taxon>
        <taxon>Diptera</taxon>
        <taxon>Nematocera</taxon>
        <taxon>Chironomoidea</taxon>
        <taxon>Chironomidae</taxon>
        <taxon>Chironominae</taxon>
        <taxon>Polypedilum</taxon>
        <taxon>Polypedilum</taxon>
    </lineage>
</organism>
<accession>A0A9J6BGM4</accession>
<name>A0A9J6BGM4_POLVA</name>
<evidence type="ECO:0000256" key="1">
    <source>
        <dbReference type="SAM" id="MobiDB-lite"/>
    </source>
</evidence>
<dbReference type="Proteomes" id="UP001107558">
    <property type="component" value="Chromosome 4"/>
</dbReference>
<feature type="chain" id="PRO_5039936658" evidence="2">
    <location>
        <begin position="20"/>
        <end position="97"/>
    </location>
</feature>
<gene>
    <name evidence="3" type="ORF">PVAND_016557</name>
</gene>